<comment type="caution">
    <text evidence="1">The sequence shown here is derived from an EMBL/GenBank/DDBJ whole genome shotgun (WGS) entry which is preliminary data.</text>
</comment>
<evidence type="ECO:0000313" key="2">
    <source>
        <dbReference type="Proteomes" id="UP001152795"/>
    </source>
</evidence>
<dbReference type="OrthoDB" id="5955466at2759"/>
<proteinExistence type="predicted"/>
<keyword evidence="2" id="KW-1185">Reference proteome</keyword>
<evidence type="ECO:0000313" key="1">
    <source>
        <dbReference type="EMBL" id="CAB4016166.1"/>
    </source>
</evidence>
<feature type="non-terminal residue" evidence="1">
    <location>
        <position position="187"/>
    </location>
</feature>
<sequence>MAMSNGIRVGSITIGCSLLVLTFLSMICGIVAMSKMSTPVARASIGLWGLYFAIPGVFSVLAGYKKQSTLLAVALGTHVLGIVLAIVGLYFGASFWAILASNCADSYDLYDGDYRPSYRRIRTVKRDGYCSCFYHDDMYEYTYPASCSDLKTVREATGAVTIFFALFAIVTLVGSIYGCIGTCCARR</sequence>
<name>A0A6S7IEQ1_PARCT</name>
<gene>
    <name evidence="1" type="ORF">PACLA_8A031826</name>
</gene>
<dbReference type="EMBL" id="CACRXK020008999">
    <property type="protein sequence ID" value="CAB4016166.1"/>
    <property type="molecule type" value="Genomic_DNA"/>
</dbReference>
<reference evidence="1" key="1">
    <citation type="submission" date="2020-04" db="EMBL/GenBank/DDBJ databases">
        <authorList>
            <person name="Alioto T."/>
            <person name="Alioto T."/>
            <person name="Gomez Garrido J."/>
        </authorList>
    </citation>
    <scope>NUCLEOTIDE SEQUENCE</scope>
    <source>
        <strain evidence="1">A484AB</strain>
    </source>
</reference>
<accession>A0A6S7IEQ1</accession>
<dbReference type="Proteomes" id="UP001152795">
    <property type="component" value="Unassembled WGS sequence"/>
</dbReference>
<protein>
    <submittedName>
        <fullName evidence="1">Uncharacterized protein LOC110051945</fullName>
    </submittedName>
</protein>
<dbReference type="AlphaFoldDB" id="A0A6S7IEQ1"/>
<organism evidence="1 2">
    <name type="scientific">Paramuricea clavata</name>
    <name type="common">Red gorgonian</name>
    <name type="synonym">Violescent sea-whip</name>
    <dbReference type="NCBI Taxonomy" id="317549"/>
    <lineage>
        <taxon>Eukaryota</taxon>
        <taxon>Metazoa</taxon>
        <taxon>Cnidaria</taxon>
        <taxon>Anthozoa</taxon>
        <taxon>Octocorallia</taxon>
        <taxon>Malacalcyonacea</taxon>
        <taxon>Plexauridae</taxon>
        <taxon>Paramuricea</taxon>
    </lineage>
</organism>